<feature type="transmembrane region" description="Helical" evidence="6">
    <location>
        <begin position="97"/>
        <end position="115"/>
    </location>
</feature>
<comment type="similarity">
    <text evidence="2">Belongs to the TDE1 family.</text>
</comment>
<feature type="transmembrane region" description="Helical" evidence="6">
    <location>
        <begin position="161"/>
        <end position="179"/>
    </location>
</feature>
<dbReference type="PANTHER" id="PTHR10383:SF22">
    <property type="entry name" value="SERINE INCORPORATOR 2"/>
    <property type="match status" value="1"/>
</dbReference>
<name>A0A8C7H9T4_ONCKI</name>
<evidence type="ECO:0000313" key="8">
    <source>
        <dbReference type="Proteomes" id="UP000694557"/>
    </source>
</evidence>
<dbReference type="PANTHER" id="PTHR10383">
    <property type="entry name" value="SERINE INCORPORATOR"/>
    <property type="match status" value="1"/>
</dbReference>
<evidence type="ECO:0000256" key="3">
    <source>
        <dbReference type="ARBA" id="ARBA00022692"/>
    </source>
</evidence>
<feature type="transmembrane region" description="Helical" evidence="6">
    <location>
        <begin position="38"/>
        <end position="56"/>
    </location>
</feature>
<feature type="transmembrane region" description="Helical" evidence="6">
    <location>
        <begin position="216"/>
        <end position="234"/>
    </location>
</feature>
<reference evidence="7" key="1">
    <citation type="submission" date="2025-08" db="UniProtKB">
        <authorList>
            <consortium name="Ensembl"/>
        </authorList>
    </citation>
    <scope>IDENTIFICATION</scope>
</reference>
<evidence type="ECO:0000256" key="6">
    <source>
        <dbReference type="SAM" id="Phobius"/>
    </source>
</evidence>
<keyword evidence="8" id="KW-1185">Reference proteome</keyword>
<keyword evidence="5 6" id="KW-0472">Membrane</keyword>
<dbReference type="GeneTree" id="ENSGT01030000234623"/>
<keyword evidence="4 6" id="KW-1133">Transmembrane helix</keyword>
<evidence type="ECO:0000256" key="1">
    <source>
        <dbReference type="ARBA" id="ARBA00004141"/>
    </source>
</evidence>
<accession>A0A8C7H9T4</accession>
<dbReference type="GO" id="GO:0016020">
    <property type="term" value="C:membrane"/>
    <property type="evidence" value="ECO:0007669"/>
    <property type="project" value="UniProtKB-SubCell"/>
</dbReference>
<dbReference type="Pfam" id="PF03348">
    <property type="entry name" value="Serinc"/>
    <property type="match status" value="1"/>
</dbReference>
<gene>
    <name evidence="7" type="primary">SERINC2</name>
</gene>
<evidence type="ECO:0000313" key="7">
    <source>
        <dbReference type="Ensembl" id="ENSOKIP00005053511.1"/>
    </source>
</evidence>
<feature type="transmembrane region" description="Helical" evidence="6">
    <location>
        <begin position="289"/>
        <end position="308"/>
    </location>
</feature>
<reference evidence="7" key="2">
    <citation type="submission" date="2025-09" db="UniProtKB">
        <authorList>
            <consortium name="Ensembl"/>
        </authorList>
    </citation>
    <scope>IDENTIFICATION</scope>
</reference>
<dbReference type="Proteomes" id="UP000694557">
    <property type="component" value="Unassembled WGS sequence"/>
</dbReference>
<feature type="transmembrane region" description="Helical" evidence="6">
    <location>
        <begin position="127"/>
        <end position="149"/>
    </location>
</feature>
<feature type="transmembrane region" description="Helical" evidence="6">
    <location>
        <begin position="390"/>
        <end position="414"/>
    </location>
</feature>
<feature type="transmembrane region" description="Helical" evidence="6">
    <location>
        <begin position="348"/>
        <end position="370"/>
    </location>
</feature>
<dbReference type="AlphaFoldDB" id="A0A8C7H9T4"/>
<dbReference type="Ensembl" id="ENSOKIT00005056625.1">
    <property type="protein sequence ID" value="ENSOKIP00005053511.1"/>
    <property type="gene ID" value="ENSOKIG00005022665.1"/>
</dbReference>
<dbReference type="InterPro" id="IPR005016">
    <property type="entry name" value="TDE1/TMS"/>
</dbReference>
<evidence type="ECO:0000256" key="2">
    <source>
        <dbReference type="ARBA" id="ARBA00006665"/>
    </source>
</evidence>
<organism evidence="7 8">
    <name type="scientific">Oncorhynchus kisutch</name>
    <name type="common">Coho salmon</name>
    <name type="synonym">Salmo kisutch</name>
    <dbReference type="NCBI Taxonomy" id="8019"/>
    <lineage>
        <taxon>Eukaryota</taxon>
        <taxon>Metazoa</taxon>
        <taxon>Chordata</taxon>
        <taxon>Craniata</taxon>
        <taxon>Vertebrata</taxon>
        <taxon>Euteleostomi</taxon>
        <taxon>Actinopterygii</taxon>
        <taxon>Neopterygii</taxon>
        <taxon>Teleostei</taxon>
        <taxon>Protacanthopterygii</taxon>
        <taxon>Salmoniformes</taxon>
        <taxon>Salmonidae</taxon>
        <taxon>Salmoninae</taxon>
        <taxon>Oncorhynchus</taxon>
    </lineage>
</organism>
<sequence length="420" mass="46654">AGGCVRCCTLTASCLCGSAPCLLSGCCPSTYNSTVSRLAFSFLLLLGTLVSVIMILPGMETSIPGFCVGGTSIPMPGMENKVNCDVIVGYKSVYRMCFAMACFFFLFSIMIRVRSSKEPEPPYRRGIFWFKFLVLVGITVGGGGGGGVLRVWFYFDMVGSFIIIIIQLILIVDFAHTWYQSWLENTEGNGKNFSCCTMSWPSLSITPREMTALNKVFISLNFILCIIVSIIAILPKIQSGLLQASFISLYTMYVTWSAMTNNPNRKCNPRLLSLVHNTSTPTPTPGQGVQWWNAQGIIGLVIFLFCTLRQVNRLMQTEEDQGLAADDHEAATGSDWVRRAVDNEEEGVTYSYAFFHFSLCLASLYIMMTLTNWYPPDAEYQAMQSCLPAVWVKIGSSWIGLAFYLWTLVAPLILSNRDFN</sequence>
<protein>
    <submittedName>
        <fullName evidence="7">Serine incorporator 2</fullName>
    </submittedName>
</protein>
<evidence type="ECO:0000256" key="5">
    <source>
        <dbReference type="ARBA" id="ARBA00023136"/>
    </source>
</evidence>
<proteinExistence type="inferred from homology"/>
<evidence type="ECO:0000256" key="4">
    <source>
        <dbReference type="ARBA" id="ARBA00022989"/>
    </source>
</evidence>
<comment type="subcellular location">
    <subcellularLocation>
        <location evidence="1">Membrane</location>
        <topology evidence="1">Multi-pass membrane protein</topology>
    </subcellularLocation>
</comment>
<keyword evidence="3 6" id="KW-0812">Transmembrane</keyword>